<sequence length="177" mass="19102">MAGSVNKVILVGNLGRDPEVRRLGSGDPVVNLRIATSETWKDKASGERKEKTEWHSVVIFNENLARVAEQYLKKGSKVYLEGQLQTRKWTDQQGVEKYSTEVVLQRFRGELTILDSRGGGGSEFGDEEPGQIRSGGDFGRSSPSQDRRPAPSAGGSGGSGGGGGGSRYNDLDDDIPF</sequence>
<evidence type="ECO:0000256" key="5">
    <source>
        <dbReference type="SAM" id="MobiDB-lite"/>
    </source>
</evidence>
<dbReference type="NCBIfam" id="TIGR00621">
    <property type="entry name" value="ssb"/>
    <property type="match status" value="1"/>
</dbReference>
<comment type="subunit">
    <text evidence="3">Homotetramer.</text>
</comment>
<dbReference type="PROSITE" id="PS50935">
    <property type="entry name" value="SSB"/>
    <property type="match status" value="1"/>
</dbReference>
<evidence type="ECO:0000256" key="1">
    <source>
        <dbReference type="ARBA" id="ARBA00023125"/>
    </source>
</evidence>
<dbReference type="PANTHER" id="PTHR10302">
    <property type="entry name" value="SINGLE-STRANDED DNA-BINDING PROTEIN"/>
    <property type="match status" value="1"/>
</dbReference>
<dbReference type="CDD" id="cd04496">
    <property type="entry name" value="SSB_OBF"/>
    <property type="match status" value="1"/>
</dbReference>
<keyword evidence="7" id="KW-1185">Reference proteome</keyword>
<evidence type="ECO:0000313" key="7">
    <source>
        <dbReference type="Proteomes" id="UP000611708"/>
    </source>
</evidence>
<dbReference type="PANTHER" id="PTHR10302:SF27">
    <property type="entry name" value="SINGLE-STRANDED DNA-BINDING PROTEIN"/>
    <property type="match status" value="1"/>
</dbReference>
<proteinExistence type="inferred from homology"/>
<dbReference type="Proteomes" id="UP000611708">
    <property type="component" value="Unassembled WGS sequence"/>
</dbReference>
<organism evidence="6 7">
    <name type="scientific">Microvirga terrestris</name>
    <dbReference type="NCBI Taxonomy" id="2791024"/>
    <lineage>
        <taxon>Bacteria</taxon>
        <taxon>Pseudomonadati</taxon>
        <taxon>Pseudomonadota</taxon>
        <taxon>Alphaproteobacteria</taxon>
        <taxon>Hyphomicrobiales</taxon>
        <taxon>Methylobacteriaceae</taxon>
        <taxon>Microvirga</taxon>
    </lineage>
</organism>
<dbReference type="NCBIfam" id="NF004972">
    <property type="entry name" value="PRK06341.1"/>
    <property type="match status" value="1"/>
</dbReference>
<feature type="DNA-binding region" evidence="3">
    <location>
        <begin position="54"/>
        <end position="60"/>
    </location>
</feature>
<feature type="region of interest" description="Disordered" evidence="5">
    <location>
        <begin position="114"/>
        <end position="177"/>
    </location>
</feature>
<protein>
    <recommendedName>
        <fullName evidence="3 4">Single-stranded DNA-binding protein</fullName>
        <shortName evidence="3">SSB</shortName>
    </recommendedName>
</protein>
<keyword evidence="1 3" id="KW-0238">DNA-binding</keyword>
<dbReference type="InterPro" id="IPR012340">
    <property type="entry name" value="NA-bd_OB-fold"/>
</dbReference>
<feature type="short sequence motif" description="Important for interaction with partner proteins" evidence="3">
    <location>
        <begin position="172"/>
        <end position="177"/>
    </location>
</feature>
<evidence type="ECO:0000256" key="3">
    <source>
        <dbReference type="HAMAP-Rule" id="MF_00984"/>
    </source>
</evidence>
<name>A0ABS0HTW7_9HYPH</name>
<keyword evidence="3" id="KW-0227">DNA damage</keyword>
<keyword evidence="3" id="KW-0235">DNA replication</keyword>
<dbReference type="Pfam" id="PF00436">
    <property type="entry name" value="SSB"/>
    <property type="match status" value="1"/>
</dbReference>
<accession>A0ABS0HTW7</accession>
<dbReference type="Gene3D" id="2.40.50.140">
    <property type="entry name" value="Nucleic acid-binding proteins"/>
    <property type="match status" value="1"/>
</dbReference>
<dbReference type="HAMAP" id="MF_00984">
    <property type="entry name" value="SSB"/>
    <property type="match status" value="1"/>
</dbReference>
<keyword evidence="2 3" id="KW-0233">DNA recombination</keyword>
<dbReference type="RefSeq" id="WP_196264288.1">
    <property type="nucleotide sequence ID" value="NZ_JADQDN010000005.1"/>
</dbReference>
<reference evidence="6 7" key="1">
    <citation type="submission" date="2020-11" db="EMBL/GenBank/DDBJ databases">
        <authorList>
            <person name="Kim M.K."/>
        </authorList>
    </citation>
    <scope>NUCLEOTIDE SEQUENCE [LARGE SCALE GENOMIC DNA]</scope>
    <source>
        <strain evidence="6 7">BT290</strain>
    </source>
</reference>
<feature type="compositionally biased region" description="Gly residues" evidence="5">
    <location>
        <begin position="154"/>
        <end position="166"/>
    </location>
</feature>
<dbReference type="EMBL" id="JADQDN010000005">
    <property type="protein sequence ID" value="MBF9196622.1"/>
    <property type="molecule type" value="Genomic_DNA"/>
</dbReference>
<comment type="caution">
    <text evidence="6">The sequence shown here is derived from an EMBL/GenBank/DDBJ whole genome shotgun (WGS) entry which is preliminary data.</text>
</comment>
<evidence type="ECO:0000313" key="6">
    <source>
        <dbReference type="EMBL" id="MBF9196622.1"/>
    </source>
</evidence>
<dbReference type="InterPro" id="IPR011344">
    <property type="entry name" value="ssDNA-bd"/>
</dbReference>
<dbReference type="InterPro" id="IPR000424">
    <property type="entry name" value="Primosome_PriB/ssb"/>
</dbReference>
<comment type="function">
    <text evidence="3">Plays an important role in DNA replication, recombination and repair. Binds to ssDNA and to an array of partner proteins to recruit them to their sites of action during DNA metabolism.</text>
</comment>
<evidence type="ECO:0000256" key="2">
    <source>
        <dbReference type="ARBA" id="ARBA00023172"/>
    </source>
</evidence>
<dbReference type="SUPFAM" id="SSF50249">
    <property type="entry name" value="Nucleic acid-binding proteins"/>
    <property type="match status" value="1"/>
</dbReference>
<keyword evidence="3" id="KW-0234">DNA repair</keyword>
<dbReference type="GO" id="GO:0003677">
    <property type="term" value="F:DNA binding"/>
    <property type="evidence" value="ECO:0007669"/>
    <property type="project" value="UniProtKB-KW"/>
</dbReference>
<evidence type="ECO:0000256" key="4">
    <source>
        <dbReference type="RuleBase" id="RU000524"/>
    </source>
</evidence>
<gene>
    <name evidence="6" type="ORF">I2H36_11270</name>
</gene>